<dbReference type="Pfam" id="PF14342">
    <property type="entry name" value="DUF4396"/>
    <property type="match status" value="1"/>
</dbReference>
<protein>
    <submittedName>
        <fullName evidence="3">DUF4396 domain-containing protein</fullName>
    </submittedName>
</protein>
<evidence type="ECO:0000313" key="4">
    <source>
        <dbReference type="Proteomes" id="UP000509626"/>
    </source>
</evidence>
<dbReference type="AlphaFoldDB" id="A0A7D5LAU9"/>
<dbReference type="InterPro" id="IPR025509">
    <property type="entry name" value="DUF4396"/>
</dbReference>
<dbReference type="Proteomes" id="UP000509626">
    <property type="component" value="Chromosome"/>
</dbReference>
<keyword evidence="1" id="KW-1133">Transmembrane helix</keyword>
<sequence length="595" mass="64483">MDLWKTIAIGVAAVVAILVATQPLYVVGLTLFDYGQTPDASYSTMQTKDVSRFPVDNPQRQSELTAQAARPAGSGLEYSTVVRVPENDWQAAVAASRLRASEDAILLFGNASAPNGGNGTDDANVSTVTVSGGNSAETAAEIATRGNSSDDVSPNNVIIVSSEAPRWALPAAAWSAYSGDPILYANQNGTPDATQRAIEETNASHAYVLAPPRLVSDDALSELDVRWTRVAGQTPQAHAVEVAEFRDESRDFGWGIHERDKVGYYNFMLVNPGEWEHGVSTANLQYGKAGPILLVNEDGSLPAVTENYAWQTQPAWFSTPAEGPFNHLFAMGSTEEVSWVSQGRLDYAVEITQYRHQGAGLSPLESLAAVWAAFSLLGSSFVFAHSRHRLPEMNDWTKMVWPLFTLVLGPFGLGLYWLSYRGRQIVTTDQGPRVLRPYWLRAATATAMGVGFAASTMIATAFLLNYFGIPMLVIDGPLFWLGNAMTLLIVIVYVVAFLVSWLVFHIPMLMDSQGLDTRSAAEQGAKIVAVSMTSVSIGMMGGMWVLMMLNLEMMPGDDNILWFGVMAFATLVGFLIAWPVNGLLVRRNLKPGGAL</sequence>
<evidence type="ECO:0000259" key="2">
    <source>
        <dbReference type="Pfam" id="PF14342"/>
    </source>
</evidence>
<feature type="transmembrane region" description="Helical" evidence="1">
    <location>
        <begin position="438"/>
        <end position="464"/>
    </location>
</feature>
<evidence type="ECO:0000313" key="3">
    <source>
        <dbReference type="EMBL" id="QLG62111.1"/>
    </source>
</evidence>
<feature type="domain" description="DUF4396" evidence="2">
    <location>
        <begin position="439"/>
        <end position="590"/>
    </location>
</feature>
<keyword evidence="4" id="KW-1185">Reference proteome</keyword>
<feature type="transmembrane region" description="Helical" evidence="1">
    <location>
        <begin position="399"/>
        <end position="418"/>
    </location>
</feature>
<evidence type="ECO:0000256" key="1">
    <source>
        <dbReference type="SAM" id="Phobius"/>
    </source>
</evidence>
<feature type="transmembrane region" description="Helical" evidence="1">
    <location>
        <begin position="484"/>
        <end position="506"/>
    </location>
</feature>
<reference evidence="3 4" key="1">
    <citation type="submission" date="2020-06" db="EMBL/GenBank/DDBJ databases">
        <title>NJ-3-1, isolated from saline soil.</title>
        <authorList>
            <person name="Cui H.L."/>
            <person name="Shi X."/>
        </authorList>
    </citation>
    <scope>NUCLEOTIDE SEQUENCE [LARGE SCALE GENOMIC DNA]</scope>
    <source>
        <strain evidence="3 4">NJ-3-1</strain>
    </source>
</reference>
<organism evidence="3 4">
    <name type="scientific">Halorarum salinum</name>
    <dbReference type="NCBI Taxonomy" id="2743089"/>
    <lineage>
        <taxon>Archaea</taxon>
        <taxon>Methanobacteriati</taxon>
        <taxon>Methanobacteriota</taxon>
        <taxon>Stenosarchaea group</taxon>
        <taxon>Halobacteria</taxon>
        <taxon>Halobacteriales</taxon>
        <taxon>Haloferacaceae</taxon>
        <taxon>Halorarum</taxon>
    </lineage>
</organism>
<name>A0A7D5LAU9_9EURY</name>
<dbReference type="RefSeq" id="WP_179268696.1">
    <property type="nucleotide sequence ID" value="NZ_CP058579.1"/>
</dbReference>
<proteinExistence type="predicted"/>
<feature type="transmembrane region" description="Helical" evidence="1">
    <location>
        <begin position="527"/>
        <end position="548"/>
    </location>
</feature>
<dbReference type="EMBL" id="CP058579">
    <property type="protein sequence ID" value="QLG62111.1"/>
    <property type="molecule type" value="Genomic_DNA"/>
</dbReference>
<gene>
    <name evidence="3" type="ORF">HUG12_10365</name>
</gene>
<keyword evidence="1" id="KW-0472">Membrane</keyword>
<feature type="transmembrane region" description="Helical" evidence="1">
    <location>
        <begin position="6"/>
        <end position="32"/>
    </location>
</feature>
<keyword evidence="1" id="KW-0812">Transmembrane</keyword>
<dbReference type="KEGG" id="halu:HUG12_10365"/>
<accession>A0A7D5LAU9</accession>
<feature type="transmembrane region" description="Helical" evidence="1">
    <location>
        <begin position="560"/>
        <end position="580"/>
    </location>
</feature>
<dbReference type="OrthoDB" id="136927at2157"/>
<dbReference type="GeneID" id="56037866"/>